<accession>A0ABV8E053</accession>
<sequence length="330" mass="35310">MGLFGSRKQEPERSTEFDHEYVTLRDPGLPAGEIKQVLYEVMRDLGLLGLIFGPGPIGSCFETLADVAPVFRSTQSENGLIGDFPDEQDLFWYALRGTRGSAIVINFGPTSDDLFRQHSIDGPLSRHPLRDPFTWGTVLGRGASVPAPFADIFADAVLHPLNTLPGLSHLSAPPPKSSPDEPRVTLPVPPPGHPMERAYRVLTEASQCILVYGPGDLANLYTKVLTVAPDFAATTSTGDGGWIGRLPSPGVRWFGVEGTSGAGLVITVESRDAVPFVSTCIMPQIGSLQPEFTCEIAENGSVPGSFARLFTVAVQRPLSVLPGLAHLVQG</sequence>
<dbReference type="RefSeq" id="WP_378615674.1">
    <property type="nucleotide sequence ID" value="NZ_JBHSAX010000022.1"/>
</dbReference>
<reference evidence="2" key="1">
    <citation type="journal article" date="2019" name="Int. J. Syst. Evol. Microbiol.">
        <title>The Global Catalogue of Microorganisms (GCM) 10K type strain sequencing project: providing services to taxonomists for standard genome sequencing and annotation.</title>
        <authorList>
            <consortium name="The Broad Institute Genomics Platform"/>
            <consortium name="The Broad Institute Genome Sequencing Center for Infectious Disease"/>
            <person name="Wu L."/>
            <person name="Ma J."/>
        </authorList>
    </citation>
    <scope>NUCLEOTIDE SEQUENCE [LARGE SCALE GENOMIC DNA]</scope>
    <source>
        <strain evidence="2">CGMCC 4.7330</strain>
    </source>
</reference>
<dbReference type="Proteomes" id="UP001595696">
    <property type="component" value="Unassembled WGS sequence"/>
</dbReference>
<gene>
    <name evidence="1" type="ORF">ACFO0B_26985</name>
</gene>
<proteinExistence type="predicted"/>
<keyword evidence="2" id="KW-1185">Reference proteome</keyword>
<dbReference type="EMBL" id="JBHSAX010000022">
    <property type="protein sequence ID" value="MFC3965651.1"/>
    <property type="molecule type" value="Genomic_DNA"/>
</dbReference>
<protein>
    <submittedName>
        <fullName evidence="1">Uncharacterized protein</fullName>
    </submittedName>
</protein>
<evidence type="ECO:0000313" key="2">
    <source>
        <dbReference type="Proteomes" id="UP001595696"/>
    </source>
</evidence>
<comment type="caution">
    <text evidence="1">The sequence shown here is derived from an EMBL/GenBank/DDBJ whole genome shotgun (WGS) entry which is preliminary data.</text>
</comment>
<name>A0ABV8E053_9NOCA</name>
<organism evidence="1 2">
    <name type="scientific">Nocardia jiangsuensis</name>
    <dbReference type="NCBI Taxonomy" id="1691563"/>
    <lineage>
        <taxon>Bacteria</taxon>
        <taxon>Bacillati</taxon>
        <taxon>Actinomycetota</taxon>
        <taxon>Actinomycetes</taxon>
        <taxon>Mycobacteriales</taxon>
        <taxon>Nocardiaceae</taxon>
        <taxon>Nocardia</taxon>
    </lineage>
</organism>
<evidence type="ECO:0000313" key="1">
    <source>
        <dbReference type="EMBL" id="MFC3965651.1"/>
    </source>
</evidence>